<evidence type="ECO:0000256" key="3">
    <source>
        <dbReference type="ARBA" id="ARBA00022679"/>
    </source>
</evidence>
<dbReference type="EMBL" id="JBHPBY010000023">
    <property type="protein sequence ID" value="MFC1849158.1"/>
    <property type="molecule type" value="Genomic_DNA"/>
</dbReference>
<dbReference type="GO" id="GO:0032259">
    <property type="term" value="P:methylation"/>
    <property type="evidence" value="ECO:0007669"/>
    <property type="project" value="UniProtKB-KW"/>
</dbReference>
<feature type="domain" description="Methyltransferase type 11" evidence="4">
    <location>
        <begin position="45"/>
        <end position="137"/>
    </location>
</feature>
<name>A0ABV6YSI4_UNCC1</name>
<gene>
    <name evidence="5" type="ORF">ACFL27_03015</name>
</gene>
<dbReference type="InterPro" id="IPR029063">
    <property type="entry name" value="SAM-dependent_MTases_sf"/>
</dbReference>
<dbReference type="GO" id="GO:0102208">
    <property type="term" value="F:2-polyprenyl-6-hydroxyphenol methylase activity"/>
    <property type="evidence" value="ECO:0007669"/>
    <property type="project" value="UniProtKB-EC"/>
</dbReference>
<dbReference type="PANTHER" id="PTHR44942:SF4">
    <property type="entry name" value="METHYLTRANSFERASE TYPE 11 DOMAIN-CONTAINING PROTEIN"/>
    <property type="match status" value="1"/>
</dbReference>
<keyword evidence="2 5" id="KW-0489">Methyltransferase</keyword>
<dbReference type="CDD" id="cd02440">
    <property type="entry name" value="AdoMet_MTases"/>
    <property type="match status" value="1"/>
</dbReference>
<dbReference type="GO" id="GO:0061542">
    <property type="term" value="F:3-demethylubiquinol 3-O-methyltransferase activity"/>
    <property type="evidence" value="ECO:0007669"/>
    <property type="project" value="UniProtKB-EC"/>
</dbReference>
<proteinExistence type="inferred from homology"/>
<keyword evidence="3 5" id="KW-0808">Transferase</keyword>
<evidence type="ECO:0000256" key="2">
    <source>
        <dbReference type="ARBA" id="ARBA00022603"/>
    </source>
</evidence>
<dbReference type="Proteomes" id="UP001594351">
    <property type="component" value="Unassembled WGS sequence"/>
</dbReference>
<comment type="caution">
    <text evidence="5">The sequence shown here is derived from an EMBL/GenBank/DDBJ whole genome shotgun (WGS) entry which is preliminary data.</text>
</comment>
<evidence type="ECO:0000313" key="6">
    <source>
        <dbReference type="Proteomes" id="UP001594351"/>
    </source>
</evidence>
<dbReference type="EC" id="2.1.1.222" evidence="5"/>
<dbReference type="SUPFAM" id="SSF53335">
    <property type="entry name" value="S-adenosyl-L-methionine-dependent methyltransferases"/>
    <property type="match status" value="1"/>
</dbReference>
<organism evidence="5 6">
    <name type="scientific">candidate division CSSED10-310 bacterium</name>
    <dbReference type="NCBI Taxonomy" id="2855610"/>
    <lineage>
        <taxon>Bacteria</taxon>
        <taxon>Bacteria division CSSED10-310</taxon>
    </lineage>
</organism>
<keyword evidence="6" id="KW-1185">Reference proteome</keyword>
<evidence type="ECO:0000256" key="1">
    <source>
        <dbReference type="ARBA" id="ARBA00008361"/>
    </source>
</evidence>
<dbReference type="PANTHER" id="PTHR44942">
    <property type="entry name" value="METHYLTRANSF_11 DOMAIN-CONTAINING PROTEIN"/>
    <property type="match status" value="1"/>
</dbReference>
<comment type="similarity">
    <text evidence="1">Belongs to the methyltransferase superfamily.</text>
</comment>
<dbReference type="Pfam" id="PF08241">
    <property type="entry name" value="Methyltransf_11"/>
    <property type="match status" value="1"/>
</dbReference>
<protein>
    <submittedName>
        <fullName evidence="5">Class I SAM-dependent methyltransferase</fullName>
        <ecNumber evidence="5">2.1.1.222</ecNumber>
        <ecNumber evidence="5">2.1.1.64</ecNumber>
    </submittedName>
</protein>
<sequence>MIDKRLKTTFDEVPALYDEVRPTYPAPLINDVIDLSGIPEKGSILEIGCGTGQATKPFLDRGYSVLAVELGPNLAEFTCQKFASYHNFQVEVASFEDWSGSDQNFDLLIAGQVFHWIEPEYGLRKSASILKSGGAIALFWNRDVSNQTAFYQATNPIYEKYKVDAPKAQQPLSPSDLYEDAFRNSSYFTDFTTRKYPWQETYDKERYFKLLDTFSPHRSLDPEIRQQFYAELADIVDAFNGLVVRFYEAELLFANRKGKK</sequence>
<evidence type="ECO:0000259" key="4">
    <source>
        <dbReference type="Pfam" id="PF08241"/>
    </source>
</evidence>
<dbReference type="Gene3D" id="3.40.50.150">
    <property type="entry name" value="Vaccinia Virus protein VP39"/>
    <property type="match status" value="1"/>
</dbReference>
<evidence type="ECO:0000313" key="5">
    <source>
        <dbReference type="EMBL" id="MFC1849158.1"/>
    </source>
</evidence>
<accession>A0ABV6YSI4</accession>
<dbReference type="EC" id="2.1.1.64" evidence="5"/>
<dbReference type="InterPro" id="IPR051052">
    <property type="entry name" value="Diverse_substrate_MTase"/>
</dbReference>
<reference evidence="5 6" key="1">
    <citation type="submission" date="2024-09" db="EMBL/GenBank/DDBJ databases">
        <title>Laminarin stimulates single cell rates of sulfate reduction while oxygen inhibits transcriptomic activity in coastal marine sediment.</title>
        <authorList>
            <person name="Lindsay M."/>
            <person name="Orcutt B."/>
            <person name="Emerson D."/>
            <person name="Stepanauskas R."/>
            <person name="D'Angelo T."/>
        </authorList>
    </citation>
    <scope>NUCLEOTIDE SEQUENCE [LARGE SCALE GENOMIC DNA]</scope>
    <source>
        <strain evidence="5">SAG AM-311-K15</strain>
    </source>
</reference>
<dbReference type="InterPro" id="IPR013216">
    <property type="entry name" value="Methyltransf_11"/>
</dbReference>